<dbReference type="InterPro" id="IPR027806">
    <property type="entry name" value="HARBI1_dom"/>
</dbReference>
<evidence type="ECO:0000256" key="2">
    <source>
        <dbReference type="ARBA" id="ARBA00022723"/>
    </source>
</evidence>
<evidence type="ECO:0000256" key="1">
    <source>
        <dbReference type="ARBA" id="ARBA00001968"/>
    </source>
</evidence>
<evidence type="ECO:0000313" key="4">
    <source>
        <dbReference type="EMBL" id="KIK14866.1"/>
    </source>
</evidence>
<dbReference type="Proteomes" id="UP000054018">
    <property type="component" value="Unassembled WGS sequence"/>
</dbReference>
<feature type="non-terminal residue" evidence="4">
    <location>
        <position position="135"/>
    </location>
</feature>
<dbReference type="EMBL" id="KN833919">
    <property type="protein sequence ID" value="KIK14866.1"/>
    <property type="molecule type" value="Genomic_DNA"/>
</dbReference>
<proteinExistence type="predicted"/>
<comment type="cofactor">
    <cofactor evidence="1">
        <name>a divalent metal cation</name>
        <dbReference type="ChEBI" id="CHEBI:60240"/>
    </cofactor>
</comment>
<evidence type="ECO:0000313" key="5">
    <source>
        <dbReference type="Proteomes" id="UP000054018"/>
    </source>
</evidence>
<name>A0A0C9YDW8_9AGAM</name>
<dbReference type="AlphaFoldDB" id="A0A0C9YDW8"/>
<reference evidence="4 5" key="1">
    <citation type="submission" date="2014-04" db="EMBL/GenBank/DDBJ databases">
        <authorList>
            <consortium name="DOE Joint Genome Institute"/>
            <person name="Kuo A."/>
            <person name="Kohler A."/>
            <person name="Costa M.D."/>
            <person name="Nagy L.G."/>
            <person name="Floudas D."/>
            <person name="Copeland A."/>
            <person name="Barry K.W."/>
            <person name="Cichocki N."/>
            <person name="Veneault-Fourrey C."/>
            <person name="LaButti K."/>
            <person name="Lindquist E.A."/>
            <person name="Lipzen A."/>
            <person name="Lundell T."/>
            <person name="Morin E."/>
            <person name="Murat C."/>
            <person name="Sun H."/>
            <person name="Tunlid A."/>
            <person name="Henrissat B."/>
            <person name="Grigoriev I.V."/>
            <person name="Hibbett D.S."/>
            <person name="Martin F."/>
            <person name="Nordberg H.P."/>
            <person name="Cantor M.N."/>
            <person name="Hua S.X."/>
        </authorList>
    </citation>
    <scope>NUCLEOTIDE SEQUENCE [LARGE SCALE GENOMIC DNA]</scope>
    <source>
        <strain evidence="4 5">441</strain>
    </source>
</reference>
<dbReference type="HOGENOM" id="CLU_018552_9_0_1"/>
<feature type="domain" description="DDE Tnp4" evidence="3">
    <location>
        <begin position="4"/>
        <end position="104"/>
    </location>
</feature>
<keyword evidence="2" id="KW-0479">Metal-binding</keyword>
<gene>
    <name evidence="4" type="ORF">PISMIDRAFT_39221</name>
</gene>
<dbReference type="OrthoDB" id="2649667at2759"/>
<accession>A0A0C9YDW8</accession>
<reference evidence="5" key="2">
    <citation type="submission" date="2015-01" db="EMBL/GenBank/DDBJ databases">
        <title>Evolutionary Origins and Diversification of the Mycorrhizal Mutualists.</title>
        <authorList>
            <consortium name="DOE Joint Genome Institute"/>
            <consortium name="Mycorrhizal Genomics Consortium"/>
            <person name="Kohler A."/>
            <person name="Kuo A."/>
            <person name="Nagy L.G."/>
            <person name="Floudas D."/>
            <person name="Copeland A."/>
            <person name="Barry K.W."/>
            <person name="Cichocki N."/>
            <person name="Veneault-Fourrey C."/>
            <person name="LaButti K."/>
            <person name="Lindquist E.A."/>
            <person name="Lipzen A."/>
            <person name="Lundell T."/>
            <person name="Morin E."/>
            <person name="Murat C."/>
            <person name="Riley R."/>
            <person name="Ohm R."/>
            <person name="Sun H."/>
            <person name="Tunlid A."/>
            <person name="Henrissat B."/>
            <person name="Grigoriev I.V."/>
            <person name="Hibbett D.S."/>
            <person name="Martin F."/>
        </authorList>
    </citation>
    <scope>NUCLEOTIDE SEQUENCE [LARGE SCALE GENOMIC DNA]</scope>
    <source>
        <strain evidence="5">441</strain>
    </source>
</reference>
<keyword evidence="5" id="KW-1185">Reference proteome</keyword>
<dbReference type="GO" id="GO:0046872">
    <property type="term" value="F:metal ion binding"/>
    <property type="evidence" value="ECO:0007669"/>
    <property type="project" value="UniProtKB-KW"/>
</dbReference>
<feature type="non-terminal residue" evidence="4">
    <location>
        <position position="1"/>
    </location>
</feature>
<protein>
    <recommendedName>
        <fullName evidence="3">DDE Tnp4 domain-containing protein</fullName>
    </recommendedName>
</protein>
<evidence type="ECO:0000259" key="3">
    <source>
        <dbReference type="Pfam" id="PF13359"/>
    </source>
</evidence>
<organism evidence="4 5">
    <name type="scientific">Pisolithus microcarpus 441</name>
    <dbReference type="NCBI Taxonomy" id="765257"/>
    <lineage>
        <taxon>Eukaryota</taxon>
        <taxon>Fungi</taxon>
        <taxon>Dikarya</taxon>
        <taxon>Basidiomycota</taxon>
        <taxon>Agaricomycotina</taxon>
        <taxon>Agaricomycetes</taxon>
        <taxon>Agaricomycetidae</taxon>
        <taxon>Boletales</taxon>
        <taxon>Sclerodermatineae</taxon>
        <taxon>Pisolithaceae</taxon>
        <taxon>Pisolithus</taxon>
    </lineage>
</organism>
<sequence>GMFGDSFYDQKARFSLNCQAIVMPHNLMIIDYALGQPSSVHDAYAFQGTRIFQDPANSLPPHHWIWADSAYLSEMWCAVPFKRPCGGSLTCRQNMYNCYVSKVHTLEVTRDEDLHIAIYWIMCCMILHNMIICFE</sequence>
<dbReference type="Pfam" id="PF13359">
    <property type="entry name" value="DDE_Tnp_4"/>
    <property type="match status" value="1"/>
</dbReference>